<dbReference type="AlphaFoldDB" id="A0A3M2TK80"/>
<feature type="non-terminal residue" evidence="2">
    <location>
        <position position="1"/>
    </location>
</feature>
<name>A0A3M2TK80_PSEYM</name>
<sequence length="62" mass="6495">SLEVFCLGVLLAPLADMANALAGDTRPMQVATAIVGLGLMMLMANGLELNKRLGKSPRLLIT</sequence>
<dbReference type="Pfam" id="PF10129">
    <property type="entry name" value="OpgC_C"/>
    <property type="match status" value="1"/>
</dbReference>
<comment type="caution">
    <text evidence="2">The sequence shown here is derived from an EMBL/GenBank/DDBJ whole genome shotgun (WGS) entry which is preliminary data.</text>
</comment>
<dbReference type="EMBL" id="RBNL01005150">
    <property type="protein sequence ID" value="RML15156.1"/>
    <property type="molecule type" value="Genomic_DNA"/>
</dbReference>
<organism evidence="2 3">
    <name type="scientific">Pseudomonas syringae pv. maculicola</name>
    <dbReference type="NCBI Taxonomy" id="59511"/>
    <lineage>
        <taxon>Bacteria</taxon>
        <taxon>Pseudomonadati</taxon>
        <taxon>Pseudomonadota</taxon>
        <taxon>Gammaproteobacteria</taxon>
        <taxon>Pseudomonadales</taxon>
        <taxon>Pseudomonadaceae</taxon>
        <taxon>Pseudomonas</taxon>
    </lineage>
</organism>
<dbReference type="Proteomes" id="UP000282378">
    <property type="component" value="Unassembled WGS sequence"/>
</dbReference>
<keyword evidence="1" id="KW-1133">Transmembrane helix</keyword>
<proteinExistence type="predicted"/>
<keyword evidence="1" id="KW-0812">Transmembrane</keyword>
<dbReference type="InterPro" id="IPR014550">
    <property type="entry name" value="UCP028704_OpgC"/>
</dbReference>
<evidence type="ECO:0000256" key="1">
    <source>
        <dbReference type="SAM" id="Phobius"/>
    </source>
</evidence>
<gene>
    <name evidence="2" type="ORF">APX70_05660</name>
</gene>
<keyword evidence="1" id="KW-0472">Membrane</keyword>
<reference evidence="2 3" key="1">
    <citation type="submission" date="2018-08" db="EMBL/GenBank/DDBJ databases">
        <title>Recombination of ecologically and evolutionarily significant loci maintains genetic cohesion in the Pseudomonas syringae species complex.</title>
        <authorList>
            <person name="Dillon M."/>
            <person name="Thakur S."/>
            <person name="Almeida R.N.D."/>
            <person name="Weir B.S."/>
            <person name="Guttman D.S."/>
        </authorList>
    </citation>
    <scope>NUCLEOTIDE SEQUENCE [LARGE SCALE GENOMIC DNA]</scope>
    <source>
        <strain evidence="2 3">88_10</strain>
    </source>
</reference>
<evidence type="ECO:0000313" key="3">
    <source>
        <dbReference type="Proteomes" id="UP000282378"/>
    </source>
</evidence>
<evidence type="ECO:0000313" key="2">
    <source>
        <dbReference type="EMBL" id="RML15156.1"/>
    </source>
</evidence>
<feature type="transmembrane region" description="Helical" evidence="1">
    <location>
        <begin position="30"/>
        <end position="49"/>
    </location>
</feature>
<accession>A0A3M2TK80</accession>
<protein>
    <submittedName>
        <fullName evidence="2">Putative Membrane protein</fullName>
    </submittedName>
</protein>